<protein>
    <submittedName>
        <fullName evidence="2">Uncharacterized protein</fullName>
    </submittedName>
</protein>
<feature type="region of interest" description="Disordered" evidence="1">
    <location>
        <begin position="391"/>
        <end position="430"/>
    </location>
</feature>
<feature type="region of interest" description="Disordered" evidence="1">
    <location>
        <begin position="470"/>
        <end position="541"/>
    </location>
</feature>
<feature type="compositionally biased region" description="Polar residues" evidence="1">
    <location>
        <begin position="470"/>
        <end position="484"/>
    </location>
</feature>
<name>A0AA88HWW6_ARTSF</name>
<feature type="compositionally biased region" description="Basic and acidic residues" evidence="1">
    <location>
        <begin position="180"/>
        <end position="191"/>
    </location>
</feature>
<dbReference type="EMBL" id="JAVRJZ010000010">
    <property type="protein sequence ID" value="KAK2717334.1"/>
    <property type="molecule type" value="Genomic_DNA"/>
</dbReference>
<reference evidence="2" key="1">
    <citation type="submission" date="2023-07" db="EMBL/GenBank/DDBJ databases">
        <title>Chromosome-level genome assembly of Artemia franciscana.</title>
        <authorList>
            <person name="Jo E."/>
        </authorList>
    </citation>
    <scope>NUCLEOTIDE SEQUENCE</scope>
    <source>
        <tissue evidence="2">Whole body</tissue>
    </source>
</reference>
<sequence length="758" mass="82287">MTYLDVLSIAIGSSLIVLTVGLCTCIKKTKSSIVCPDDEANRNSDSTDQLSCQAKKLASNRRLPEIPPSSVTSPDENFNRTIRRDSGQDAYSDLYAQLGNTGDPEHNPAKLPAVERAQARDSNAETKGSSTPPYAKIKKTNHPYSKIKKKAEREHPYASVKDLEGQQEGDETDTDSYDVIEARRSGVDRVDSTSSPSNGPAPPPRGRRPVTSFELGGPSSGFVLPQERPVSAAGEVEYNPAGSQVNIAGRQEGDGPHFSGDSQDSKGYSCITVRESLAVLRAKIAQENLPVRSSRPGALVVRQESMSDPNYATVSEAEYSENVYSAIPDPNGNLYNSSGGGSETYARVDQAPLLTDAVALPTEDSLEVDMPPEPPSVISLKHLSLTSRQGSMASMLSGSSSHLSLASPKPERRKANSPLPPPPSPQNDDMYATVNKVRRNSRSLVEHGRTAVKSLEEMYAKVLKRKSATLSRASDASFLSQSENSSHRGSIDLGKLDFSQETKKGHKKTGSSPSGGSASRRGSADTLGSRQSLTPLDHLRGFPSLPEEMNYETIKAHLLSDIQVSNSPSQSAESFEREDNDPGYEKVINEGYERIKSDHGYEAIRLNTSDRNYGTAQEPGYESVSLEGSNYECVRYDSRNEMYEELGSSDGREPNYESVKYFIGEPPYEQLGSVNNYEIVDGIPVSPSEEPVVPFNPSVLYSKVSKPKKNEEVNCGSISIHVEGPLPPLNSRVESEAEPSKGNNVVRIEVTGNSWTLL</sequence>
<feature type="region of interest" description="Disordered" evidence="1">
    <location>
        <begin position="59"/>
        <end position="86"/>
    </location>
</feature>
<feature type="compositionally biased region" description="Basic residues" evidence="1">
    <location>
        <begin position="136"/>
        <end position="150"/>
    </location>
</feature>
<dbReference type="AlphaFoldDB" id="A0AA88HWW6"/>
<evidence type="ECO:0000256" key="1">
    <source>
        <dbReference type="SAM" id="MobiDB-lite"/>
    </source>
</evidence>
<feature type="compositionally biased region" description="Low complexity" evidence="1">
    <location>
        <begin position="510"/>
        <end position="521"/>
    </location>
</feature>
<dbReference type="EMBL" id="JAVRJZ010000010">
    <property type="protein sequence ID" value="KAK2717333.1"/>
    <property type="molecule type" value="Genomic_DNA"/>
</dbReference>
<gene>
    <name evidence="2" type="ORF">QYM36_006202</name>
</gene>
<evidence type="ECO:0000313" key="2">
    <source>
        <dbReference type="EMBL" id="KAK2717335.1"/>
    </source>
</evidence>
<feature type="compositionally biased region" description="Polar residues" evidence="1">
    <location>
        <begin position="69"/>
        <end position="80"/>
    </location>
</feature>
<comment type="caution">
    <text evidence="2">The sequence shown here is derived from an EMBL/GenBank/DDBJ whole genome shotgun (WGS) entry which is preliminary data.</text>
</comment>
<feature type="compositionally biased region" description="Acidic residues" evidence="1">
    <location>
        <begin position="165"/>
        <end position="178"/>
    </location>
</feature>
<feature type="region of interest" description="Disordered" evidence="1">
    <location>
        <begin position="246"/>
        <end position="267"/>
    </location>
</feature>
<organism evidence="2 3">
    <name type="scientific">Artemia franciscana</name>
    <name type="common">Brine shrimp</name>
    <name type="synonym">Artemia sanfranciscana</name>
    <dbReference type="NCBI Taxonomy" id="6661"/>
    <lineage>
        <taxon>Eukaryota</taxon>
        <taxon>Metazoa</taxon>
        <taxon>Ecdysozoa</taxon>
        <taxon>Arthropoda</taxon>
        <taxon>Crustacea</taxon>
        <taxon>Branchiopoda</taxon>
        <taxon>Anostraca</taxon>
        <taxon>Artemiidae</taxon>
        <taxon>Artemia</taxon>
    </lineage>
</organism>
<evidence type="ECO:0000313" key="3">
    <source>
        <dbReference type="Proteomes" id="UP001187531"/>
    </source>
</evidence>
<accession>A0AA88HWW6</accession>
<keyword evidence="3" id="KW-1185">Reference proteome</keyword>
<dbReference type="EMBL" id="JAVRJZ010000010">
    <property type="protein sequence ID" value="KAK2717335.1"/>
    <property type="molecule type" value="Genomic_DNA"/>
</dbReference>
<feature type="compositionally biased region" description="Basic and acidic residues" evidence="1">
    <location>
        <begin position="151"/>
        <end position="164"/>
    </location>
</feature>
<dbReference type="Proteomes" id="UP001187531">
    <property type="component" value="Unassembled WGS sequence"/>
</dbReference>
<feature type="region of interest" description="Disordered" evidence="1">
    <location>
        <begin position="116"/>
        <end position="225"/>
    </location>
</feature>
<feature type="region of interest" description="Disordered" evidence="1">
    <location>
        <begin position="565"/>
        <end position="584"/>
    </location>
</feature>
<feature type="compositionally biased region" description="Low complexity" evidence="1">
    <location>
        <begin position="391"/>
        <end position="407"/>
    </location>
</feature>
<proteinExistence type="predicted"/>
<feature type="compositionally biased region" description="Basic and acidic residues" evidence="1">
    <location>
        <begin position="485"/>
        <end position="503"/>
    </location>
</feature>